<feature type="compositionally biased region" description="Basic and acidic residues" evidence="1">
    <location>
        <begin position="152"/>
        <end position="169"/>
    </location>
</feature>
<evidence type="ECO:0000313" key="3">
    <source>
        <dbReference type="Proteomes" id="UP000036987"/>
    </source>
</evidence>
<dbReference type="InterPro" id="IPR008469">
    <property type="entry name" value="DREPP"/>
</dbReference>
<dbReference type="OrthoDB" id="1933409at2759"/>
<feature type="compositionally biased region" description="Basic and acidic residues" evidence="1">
    <location>
        <begin position="186"/>
        <end position="198"/>
    </location>
</feature>
<dbReference type="GO" id="GO:0005886">
    <property type="term" value="C:plasma membrane"/>
    <property type="evidence" value="ECO:0007669"/>
    <property type="project" value="InterPro"/>
</dbReference>
<feature type="region of interest" description="Disordered" evidence="1">
    <location>
        <begin position="152"/>
        <end position="198"/>
    </location>
</feature>
<keyword evidence="3" id="KW-1185">Reference proteome</keyword>
<comment type="caution">
    <text evidence="2">The sequence shown here is derived from an EMBL/GenBank/DDBJ whole genome shotgun (WGS) entry which is preliminary data.</text>
</comment>
<dbReference type="Proteomes" id="UP000036987">
    <property type="component" value="Unassembled WGS sequence"/>
</dbReference>
<evidence type="ECO:0000256" key="1">
    <source>
        <dbReference type="SAM" id="MobiDB-lite"/>
    </source>
</evidence>
<dbReference type="OMA" id="VCEASTK"/>
<dbReference type="Pfam" id="PF05558">
    <property type="entry name" value="DREPP"/>
    <property type="match status" value="1"/>
</dbReference>
<accession>A0A0K9P0E2</accession>
<dbReference type="AlphaFoldDB" id="A0A0K9P0E2"/>
<reference evidence="3" key="1">
    <citation type="journal article" date="2016" name="Nature">
        <title>The genome of the seagrass Zostera marina reveals angiosperm adaptation to the sea.</title>
        <authorList>
            <person name="Olsen J.L."/>
            <person name="Rouze P."/>
            <person name="Verhelst B."/>
            <person name="Lin Y.-C."/>
            <person name="Bayer T."/>
            <person name="Collen J."/>
            <person name="Dattolo E."/>
            <person name="De Paoli E."/>
            <person name="Dittami S."/>
            <person name="Maumus F."/>
            <person name="Michel G."/>
            <person name="Kersting A."/>
            <person name="Lauritano C."/>
            <person name="Lohaus R."/>
            <person name="Toepel M."/>
            <person name="Tonon T."/>
            <person name="Vanneste K."/>
            <person name="Amirebrahimi M."/>
            <person name="Brakel J."/>
            <person name="Bostroem C."/>
            <person name="Chovatia M."/>
            <person name="Grimwood J."/>
            <person name="Jenkins J.W."/>
            <person name="Jueterbock A."/>
            <person name="Mraz A."/>
            <person name="Stam W.T."/>
            <person name="Tice H."/>
            <person name="Bornberg-Bauer E."/>
            <person name="Green P.J."/>
            <person name="Pearson G.A."/>
            <person name="Procaccini G."/>
            <person name="Duarte C.M."/>
            <person name="Schmutz J."/>
            <person name="Reusch T.B.H."/>
            <person name="Van de Peer Y."/>
        </authorList>
    </citation>
    <scope>NUCLEOTIDE SEQUENCE [LARGE SCALE GENOMIC DNA]</scope>
    <source>
        <strain evidence="3">cv. Finnish</strain>
    </source>
</reference>
<gene>
    <name evidence="2" type="ORF">ZOSMA_50G01100</name>
</gene>
<dbReference type="PANTHER" id="PTHR38522">
    <property type="entry name" value="PLASMA MEMBRANE-ASSOCIATED CATION-BINDING PROTEIN 1"/>
    <property type="match status" value="1"/>
</dbReference>
<proteinExistence type="predicted"/>
<protein>
    <submittedName>
        <fullName evidence="2">Plasma-membrane associated cation-binding protein 1</fullName>
    </submittedName>
</protein>
<dbReference type="EMBL" id="LFYR01001452">
    <property type="protein sequence ID" value="KMZ61692.1"/>
    <property type="molecule type" value="Genomic_DNA"/>
</dbReference>
<dbReference type="PANTHER" id="PTHR38522:SF2">
    <property type="entry name" value="PLASMA MEMBRANE-ASSOCIATED CATION-BINDING PROTEIN 1"/>
    <property type="match status" value="1"/>
</dbReference>
<sequence>MGFWKGKVIPKFKKLLDGPKKAAAASESCKNFDANKEEITKLCEEKKEELHPKVVEIYGSSSVELKTFVMKPTKKTVKKHSELVTKFLELLSKIDFPGAKQALDDSTEHGLALVSTSVFFVFQKVVAFLPEEPKESKPEEAAVAEVAVEEKSKEVPAHEIVEEAKKEVAAAEGPSPSEPDTTATGAKEEAAVVEPPKV</sequence>
<evidence type="ECO:0000313" key="2">
    <source>
        <dbReference type="EMBL" id="KMZ61692.1"/>
    </source>
</evidence>
<name>A0A0K9P0E2_ZOSMR</name>
<organism evidence="2 3">
    <name type="scientific">Zostera marina</name>
    <name type="common">Eelgrass</name>
    <dbReference type="NCBI Taxonomy" id="29655"/>
    <lineage>
        <taxon>Eukaryota</taxon>
        <taxon>Viridiplantae</taxon>
        <taxon>Streptophyta</taxon>
        <taxon>Embryophyta</taxon>
        <taxon>Tracheophyta</taxon>
        <taxon>Spermatophyta</taxon>
        <taxon>Magnoliopsida</taxon>
        <taxon>Liliopsida</taxon>
        <taxon>Zosteraceae</taxon>
        <taxon>Zostera</taxon>
    </lineage>
</organism>